<reference evidence="1 2" key="1">
    <citation type="journal article" date="2017" name="Gigascience">
        <title>Draft genome of the honey bee ectoparasitic mite, Tropilaelaps mercedesae, is shaped by the parasitic life history.</title>
        <authorList>
            <person name="Dong X."/>
            <person name="Armstrong S.D."/>
            <person name="Xia D."/>
            <person name="Makepeace B.L."/>
            <person name="Darby A.C."/>
            <person name="Kadowaki T."/>
        </authorList>
    </citation>
    <scope>NUCLEOTIDE SEQUENCE [LARGE SCALE GENOMIC DNA]</scope>
    <source>
        <strain evidence="1">Wuxi-XJTLU</strain>
    </source>
</reference>
<comment type="caution">
    <text evidence="1">The sequence shown here is derived from an EMBL/GenBank/DDBJ whole genome shotgun (WGS) entry which is preliminary data.</text>
</comment>
<dbReference type="Proteomes" id="UP000192247">
    <property type="component" value="Unassembled WGS sequence"/>
</dbReference>
<sequence length="174" mass="19588">MSLSTAVTCHYDVSPYSYEIFLLAAQEAPRPEAFRSSSLVHLCSLLFRVSGSDESTKAAATYLMRVSSLSIHLRSFIRLLVINAPCSVGLKERDDKGTCCYCCFCYCCCSKADFVTGSACIRFYFLLFWVMFTSNQVEGVLAVYWSWRKGAKHWQLSAWRHGPSPATLRLEICA</sequence>
<keyword evidence="2" id="KW-1185">Reference proteome</keyword>
<gene>
    <name evidence="1" type="ORF">BIW11_05309</name>
</gene>
<dbReference type="AlphaFoldDB" id="A0A1V9Y2W4"/>
<protein>
    <submittedName>
        <fullName evidence="1">Uncharacterized protein</fullName>
    </submittedName>
</protein>
<accession>A0A1V9Y2W4</accession>
<evidence type="ECO:0000313" key="1">
    <source>
        <dbReference type="EMBL" id="OQR80079.1"/>
    </source>
</evidence>
<proteinExistence type="predicted"/>
<organism evidence="1 2">
    <name type="scientific">Tropilaelaps mercedesae</name>
    <dbReference type="NCBI Taxonomy" id="418985"/>
    <lineage>
        <taxon>Eukaryota</taxon>
        <taxon>Metazoa</taxon>
        <taxon>Ecdysozoa</taxon>
        <taxon>Arthropoda</taxon>
        <taxon>Chelicerata</taxon>
        <taxon>Arachnida</taxon>
        <taxon>Acari</taxon>
        <taxon>Parasitiformes</taxon>
        <taxon>Mesostigmata</taxon>
        <taxon>Gamasina</taxon>
        <taxon>Dermanyssoidea</taxon>
        <taxon>Laelapidae</taxon>
        <taxon>Tropilaelaps</taxon>
    </lineage>
</organism>
<dbReference type="InParanoid" id="A0A1V9Y2W4"/>
<evidence type="ECO:0000313" key="2">
    <source>
        <dbReference type="Proteomes" id="UP000192247"/>
    </source>
</evidence>
<name>A0A1V9Y2W4_9ACAR</name>
<dbReference type="EMBL" id="MNPL01000379">
    <property type="protein sequence ID" value="OQR80079.1"/>
    <property type="molecule type" value="Genomic_DNA"/>
</dbReference>